<organism evidence="5 6">
    <name type="scientific">Adiantum capillus-veneris</name>
    <name type="common">Maidenhair fern</name>
    <dbReference type="NCBI Taxonomy" id="13818"/>
    <lineage>
        <taxon>Eukaryota</taxon>
        <taxon>Viridiplantae</taxon>
        <taxon>Streptophyta</taxon>
        <taxon>Embryophyta</taxon>
        <taxon>Tracheophyta</taxon>
        <taxon>Polypodiopsida</taxon>
        <taxon>Polypodiidae</taxon>
        <taxon>Polypodiales</taxon>
        <taxon>Pteridineae</taxon>
        <taxon>Pteridaceae</taxon>
        <taxon>Vittarioideae</taxon>
        <taxon>Adiantum</taxon>
    </lineage>
</organism>
<keyword evidence="6" id="KW-1185">Reference proteome</keyword>
<dbReference type="InterPro" id="IPR011684">
    <property type="entry name" value="NAB"/>
</dbReference>
<dbReference type="PROSITE" id="PS51774">
    <property type="entry name" value="NAB"/>
    <property type="match status" value="1"/>
</dbReference>
<comment type="caution">
    <text evidence="5">The sequence shown here is derived from an EMBL/GenBank/DDBJ whole genome shotgun (WGS) entry which is preliminary data.</text>
</comment>
<feature type="coiled-coil region" evidence="3">
    <location>
        <begin position="211"/>
        <end position="259"/>
    </location>
</feature>
<sequence length="415" mass="47777">MTLERSPSHSWWWNSHNSPKHSKWLQLNLQELDEKVKEMLSLIEEDADSFAKRAEMYYQKRPELVNLVEEFYRAYRSLAERYDYLAGNIRQNIPKALQVQFGLSCDSPKSKSYSGRQHHYSPLRRSDQTFDNLLKKVGQAEDEMEDSYPIEKMQAPERVTTEDNDGSNYPFLELANGNCHLDSSVEFCIREDNVSSKESSSDAEGDNLTPLEKLQQEIENLEMENRLLIDANKKVLQLNNALEKKVEDLEDHFRSMHSEAGMRSHEFDRLNQRELGEPNSNATVAGKASRYKDNSRDASFIESLGTDLNACCDSGSINDCDTIEYQEKDSFFDVDRQAFACTLTTNCSVLMEENEALKQALSERGEEKREAIRQLCLSIDMLKRENQKLVALIASKKKRLQSAQHAPWLKLFCLG</sequence>
<proteinExistence type="inferred from homology"/>
<evidence type="ECO:0000256" key="3">
    <source>
        <dbReference type="SAM" id="Coils"/>
    </source>
</evidence>
<dbReference type="PANTHER" id="PTHR32258">
    <property type="entry name" value="PROTEIN NETWORKED 4A"/>
    <property type="match status" value="1"/>
</dbReference>
<comment type="similarity">
    <text evidence="2">Belongs to the NET family.</text>
</comment>
<protein>
    <recommendedName>
        <fullName evidence="4">NAB domain-containing protein</fullName>
    </recommendedName>
</protein>
<dbReference type="PANTHER" id="PTHR32258:SF28">
    <property type="entry name" value="PROTEIN NETWORKED 3A-RELATED"/>
    <property type="match status" value="1"/>
</dbReference>
<accession>A0A9D4ZJE6</accession>
<evidence type="ECO:0000256" key="2">
    <source>
        <dbReference type="ARBA" id="ARBA00038006"/>
    </source>
</evidence>
<dbReference type="AlphaFoldDB" id="A0A9D4ZJE6"/>
<evidence type="ECO:0000313" key="6">
    <source>
        <dbReference type="Proteomes" id="UP000886520"/>
    </source>
</evidence>
<feature type="coiled-coil region" evidence="3">
    <location>
        <begin position="350"/>
        <end position="399"/>
    </location>
</feature>
<reference evidence="5" key="1">
    <citation type="submission" date="2021-01" db="EMBL/GenBank/DDBJ databases">
        <title>Adiantum capillus-veneris genome.</title>
        <authorList>
            <person name="Fang Y."/>
            <person name="Liao Q."/>
        </authorList>
    </citation>
    <scope>NUCLEOTIDE SEQUENCE</scope>
    <source>
        <strain evidence="5">H3</strain>
        <tissue evidence="5">Leaf</tissue>
    </source>
</reference>
<dbReference type="InterPro" id="IPR051861">
    <property type="entry name" value="NET_actin-binding_domain"/>
</dbReference>
<evidence type="ECO:0000256" key="1">
    <source>
        <dbReference type="ARBA" id="ARBA00023054"/>
    </source>
</evidence>
<gene>
    <name evidence="5" type="ORF">GOP47_0007548</name>
</gene>
<dbReference type="EMBL" id="JABFUD020000007">
    <property type="protein sequence ID" value="KAI5077724.1"/>
    <property type="molecule type" value="Genomic_DNA"/>
</dbReference>
<dbReference type="Pfam" id="PF07765">
    <property type="entry name" value="KIP1"/>
    <property type="match status" value="1"/>
</dbReference>
<evidence type="ECO:0000259" key="4">
    <source>
        <dbReference type="PROSITE" id="PS51774"/>
    </source>
</evidence>
<dbReference type="GO" id="GO:0003779">
    <property type="term" value="F:actin binding"/>
    <property type="evidence" value="ECO:0007669"/>
    <property type="project" value="InterPro"/>
</dbReference>
<keyword evidence="1 3" id="KW-0175">Coiled coil</keyword>
<name>A0A9D4ZJE6_ADICA</name>
<dbReference type="Proteomes" id="UP000886520">
    <property type="component" value="Chromosome 7"/>
</dbReference>
<feature type="domain" description="NAB" evidence="4">
    <location>
        <begin position="9"/>
        <end position="89"/>
    </location>
</feature>
<evidence type="ECO:0000313" key="5">
    <source>
        <dbReference type="EMBL" id="KAI5077724.1"/>
    </source>
</evidence>
<dbReference type="OrthoDB" id="1924020at2759"/>